<evidence type="ECO:0000256" key="10">
    <source>
        <dbReference type="ARBA" id="ARBA00022842"/>
    </source>
</evidence>
<dbReference type="FunFam" id="3.30.70.380:FF:000001">
    <property type="entry name" value="Phenylalanine--tRNA ligase beta subunit"/>
    <property type="match status" value="1"/>
</dbReference>
<comment type="catalytic activity">
    <reaction evidence="14 15">
        <text>tRNA(Phe) + L-phenylalanine + ATP = L-phenylalanyl-tRNA(Phe) + AMP + diphosphate + H(+)</text>
        <dbReference type="Rhea" id="RHEA:19413"/>
        <dbReference type="Rhea" id="RHEA-COMP:9668"/>
        <dbReference type="Rhea" id="RHEA-COMP:9699"/>
        <dbReference type="ChEBI" id="CHEBI:15378"/>
        <dbReference type="ChEBI" id="CHEBI:30616"/>
        <dbReference type="ChEBI" id="CHEBI:33019"/>
        <dbReference type="ChEBI" id="CHEBI:58095"/>
        <dbReference type="ChEBI" id="CHEBI:78442"/>
        <dbReference type="ChEBI" id="CHEBI:78531"/>
        <dbReference type="ChEBI" id="CHEBI:456215"/>
        <dbReference type="EC" id="6.1.1.20"/>
    </reaction>
</comment>
<dbReference type="Gene3D" id="3.30.930.10">
    <property type="entry name" value="Bira Bifunctional Protein, Domain 2"/>
    <property type="match status" value="1"/>
</dbReference>
<dbReference type="PROSITE" id="PS51447">
    <property type="entry name" value="FDX_ACB"/>
    <property type="match status" value="1"/>
</dbReference>
<dbReference type="NCBIfam" id="NF045760">
    <property type="entry name" value="YtpR"/>
    <property type="match status" value="1"/>
</dbReference>
<dbReference type="GO" id="GO:0005524">
    <property type="term" value="F:ATP binding"/>
    <property type="evidence" value="ECO:0007669"/>
    <property type="project" value="UniProtKB-UniRule"/>
</dbReference>
<dbReference type="Gene3D" id="3.30.70.380">
    <property type="entry name" value="Ferrodoxin-fold anticodon-binding domain"/>
    <property type="match status" value="1"/>
</dbReference>
<keyword evidence="4 15" id="KW-0963">Cytoplasm</keyword>
<gene>
    <name evidence="15" type="primary">pheT</name>
    <name evidence="20" type="ORF">GN330_06220</name>
</gene>
<dbReference type="PROSITE" id="PS51483">
    <property type="entry name" value="B5"/>
    <property type="match status" value="1"/>
</dbReference>
<dbReference type="Pfam" id="PF03147">
    <property type="entry name" value="FDX-ACB"/>
    <property type="match status" value="1"/>
</dbReference>
<dbReference type="SMART" id="SM00874">
    <property type="entry name" value="B5"/>
    <property type="match status" value="1"/>
</dbReference>
<dbReference type="AlphaFoldDB" id="A0A844QFK2"/>
<proteinExistence type="inferred from homology"/>
<dbReference type="InterPro" id="IPR033714">
    <property type="entry name" value="tRNA_bind_bactPheRS"/>
</dbReference>
<comment type="subcellular location">
    <subcellularLocation>
        <location evidence="1 15">Cytoplasm</location>
    </subcellularLocation>
</comment>
<feature type="binding site" evidence="15">
    <location>
        <position position="514"/>
    </location>
    <ligand>
        <name>Mg(2+)</name>
        <dbReference type="ChEBI" id="CHEBI:18420"/>
        <note>shared with alpha subunit</note>
    </ligand>
</feature>
<feature type="binding site" evidence="15">
    <location>
        <position position="508"/>
    </location>
    <ligand>
        <name>Mg(2+)</name>
        <dbReference type="ChEBI" id="CHEBI:18420"/>
        <note>shared with alpha subunit</note>
    </ligand>
</feature>
<dbReference type="Gene3D" id="3.30.56.10">
    <property type="match status" value="2"/>
</dbReference>
<evidence type="ECO:0000256" key="9">
    <source>
        <dbReference type="ARBA" id="ARBA00022840"/>
    </source>
</evidence>
<evidence type="ECO:0000259" key="17">
    <source>
        <dbReference type="PROSITE" id="PS50886"/>
    </source>
</evidence>
<dbReference type="CDD" id="cd00769">
    <property type="entry name" value="PheRS_beta_core"/>
    <property type="match status" value="1"/>
</dbReference>
<dbReference type="Proteomes" id="UP000463224">
    <property type="component" value="Unassembled WGS sequence"/>
</dbReference>
<dbReference type="Gene3D" id="3.50.40.10">
    <property type="entry name" value="Phenylalanyl-trna Synthetase, Chain B, domain 3"/>
    <property type="match status" value="1"/>
</dbReference>
<keyword evidence="21" id="KW-1185">Reference proteome</keyword>
<dbReference type="SUPFAM" id="SSF46955">
    <property type="entry name" value="Putative DNA-binding domain"/>
    <property type="match status" value="1"/>
</dbReference>
<evidence type="ECO:0000256" key="5">
    <source>
        <dbReference type="ARBA" id="ARBA00022555"/>
    </source>
</evidence>
<comment type="cofactor">
    <cofactor evidence="15">
        <name>Mg(2+)</name>
        <dbReference type="ChEBI" id="CHEBI:18420"/>
    </cofactor>
    <text evidence="15">Binds 2 magnesium ions per tetramer.</text>
</comment>
<dbReference type="GO" id="GO:0000287">
    <property type="term" value="F:magnesium ion binding"/>
    <property type="evidence" value="ECO:0007669"/>
    <property type="project" value="UniProtKB-UniRule"/>
</dbReference>
<dbReference type="InterPro" id="IPR005147">
    <property type="entry name" value="tRNA_synthase_B5-dom"/>
</dbReference>
<dbReference type="InterPro" id="IPR041616">
    <property type="entry name" value="PheRS_beta_core"/>
</dbReference>
<evidence type="ECO:0000256" key="14">
    <source>
        <dbReference type="ARBA" id="ARBA00049255"/>
    </source>
</evidence>
<keyword evidence="7 15" id="KW-0479">Metal-binding</keyword>
<evidence type="ECO:0000256" key="2">
    <source>
        <dbReference type="ARBA" id="ARBA00008653"/>
    </source>
</evidence>
<organism evidence="20 21">
    <name type="scientific">Nitratireductor arenosus</name>
    <dbReference type="NCBI Taxonomy" id="2682096"/>
    <lineage>
        <taxon>Bacteria</taxon>
        <taxon>Pseudomonadati</taxon>
        <taxon>Pseudomonadota</taxon>
        <taxon>Alphaproteobacteria</taxon>
        <taxon>Hyphomicrobiales</taxon>
        <taxon>Phyllobacteriaceae</taxon>
        <taxon>Nitratireductor</taxon>
    </lineage>
</organism>
<dbReference type="InterPro" id="IPR045864">
    <property type="entry name" value="aa-tRNA-synth_II/BPL/LPL"/>
</dbReference>
<dbReference type="SUPFAM" id="SSF56037">
    <property type="entry name" value="PheT/TilS domain"/>
    <property type="match status" value="2"/>
</dbReference>
<dbReference type="Gene3D" id="2.40.50.140">
    <property type="entry name" value="Nucleic acid-binding proteins"/>
    <property type="match status" value="1"/>
</dbReference>
<evidence type="ECO:0000256" key="12">
    <source>
        <dbReference type="ARBA" id="ARBA00022917"/>
    </source>
</evidence>
<evidence type="ECO:0000256" key="1">
    <source>
        <dbReference type="ARBA" id="ARBA00004496"/>
    </source>
</evidence>
<keyword evidence="13 15" id="KW-0030">Aminoacyl-tRNA synthetase</keyword>
<dbReference type="Pfam" id="PF03483">
    <property type="entry name" value="B3_4"/>
    <property type="match status" value="2"/>
</dbReference>
<dbReference type="Pfam" id="PF03484">
    <property type="entry name" value="B5"/>
    <property type="match status" value="1"/>
</dbReference>
<dbReference type="FunFam" id="2.40.50.140:FF:000045">
    <property type="entry name" value="Phenylalanine--tRNA ligase beta subunit"/>
    <property type="match status" value="1"/>
</dbReference>
<dbReference type="InterPro" id="IPR004532">
    <property type="entry name" value="Phe-tRNA-ligase_IIc_bsu_bact"/>
</dbReference>
<dbReference type="Pfam" id="PF01588">
    <property type="entry name" value="tRNA_bind"/>
    <property type="match status" value="1"/>
</dbReference>
<dbReference type="SUPFAM" id="SSF50249">
    <property type="entry name" value="Nucleic acid-binding proteins"/>
    <property type="match status" value="1"/>
</dbReference>
<dbReference type="GO" id="GO:0006432">
    <property type="term" value="P:phenylalanyl-tRNA aminoacylation"/>
    <property type="evidence" value="ECO:0007669"/>
    <property type="project" value="UniProtKB-UniRule"/>
</dbReference>
<feature type="binding site" evidence="15">
    <location>
        <position position="517"/>
    </location>
    <ligand>
        <name>Mg(2+)</name>
        <dbReference type="ChEBI" id="CHEBI:18420"/>
        <note>shared with alpha subunit</note>
    </ligand>
</feature>
<reference evidence="20 21" key="1">
    <citation type="submission" date="2019-12" db="EMBL/GenBank/DDBJ databases">
        <title>Nitratireductor arenosus sp. nov., Isolated from sea sand, Jeju island, South Korea.</title>
        <authorList>
            <person name="Kim W."/>
        </authorList>
    </citation>
    <scope>NUCLEOTIDE SEQUENCE [LARGE SCALE GENOMIC DNA]</scope>
    <source>
        <strain evidence="20 21">CAU 1489</strain>
    </source>
</reference>
<dbReference type="SMART" id="SM00896">
    <property type="entry name" value="FDX-ACB"/>
    <property type="match status" value="1"/>
</dbReference>
<dbReference type="InterPro" id="IPR002547">
    <property type="entry name" value="tRNA-bd_dom"/>
</dbReference>
<dbReference type="PANTHER" id="PTHR10947">
    <property type="entry name" value="PHENYLALANYL-TRNA SYNTHETASE BETA CHAIN AND LEUCINE-RICH REPEAT-CONTAINING PROTEIN 47"/>
    <property type="match status" value="1"/>
</dbReference>
<dbReference type="InterPro" id="IPR020825">
    <property type="entry name" value="Phe-tRNA_synthase-like_B3/B4"/>
</dbReference>
<keyword evidence="11 16" id="KW-0694">RNA-binding</keyword>
<dbReference type="InterPro" id="IPR005146">
    <property type="entry name" value="B3/B4_tRNA-bd"/>
</dbReference>
<keyword evidence="6 15" id="KW-0436">Ligase</keyword>
<dbReference type="RefSeq" id="WP_156711741.1">
    <property type="nucleotide sequence ID" value="NZ_WPHG01000001.1"/>
</dbReference>
<dbReference type="SUPFAM" id="SSF54991">
    <property type="entry name" value="Anticodon-binding domain of PheRS"/>
    <property type="match status" value="1"/>
</dbReference>
<dbReference type="EC" id="6.1.1.20" evidence="15"/>
<evidence type="ECO:0000256" key="3">
    <source>
        <dbReference type="ARBA" id="ARBA00011209"/>
    </source>
</evidence>
<dbReference type="SUPFAM" id="SSF55681">
    <property type="entry name" value="Class II aaRS and biotin synthetases"/>
    <property type="match status" value="1"/>
</dbReference>
<evidence type="ECO:0000313" key="20">
    <source>
        <dbReference type="EMBL" id="MVA96843.1"/>
    </source>
</evidence>
<dbReference type="PROSITE" id="PS50886">
    <property type="entry name" value="TRBD"/>
    <property type="match status" value="1"/>
</dbReference>
<dbReference type="CDD" id="cd02796">
    <property type="entry name" value="tRNA_bind_bactPheRS"/>
    <property type="match status" value="1"/>
</dbReference>
<dbReference type="InterPro" id="IPR012340">
    <property type="entry name" value="NA-bd_OB-fold"/>
</dbReference>
<sequence length="858" mass="91320">MKFTLSWLKDHLDTDASLDEIVERLTMIGLEVESVDDKASLKPFVIARVLTAEKHPDADKLKVLSVDTGSGAPVQVVCGAPNARAGLVGAFAAPGAYVPGIDVTLSVGKIRGVESHGMMCSERELQLSDEHTGIIDLPENAPVGASFAAWAKLDDPVIEIGLTPNRPDATGVYGIARDLAASGLGTLKSGAVEPVEGEGKCPVSVTLEAPDLCPGFALRLVRGVKNGPSPKWLQQRLIAIGLRPINALVDITNYVTFDRGRPLHVFDAAKVKGNLVVRRAKTSEEVGDLVEERFLDLKKRGLGVELLTEWESYGLTRMASAVYELYERIEALDGYGYELTPDMCVIADDNGVESIAGIMGGELSGCEDGTTDVLIESALWDPMATARTGRELGIITDARYRFERGVDPEFMVAGLDLGTRMVLEFCGGTPSEPEIVLGTPTAKDGEIVGETGHHYREVDFPLSETKRLTGLDVERAESIAILKRLGFVPKGATDGAVVRFVVPSWRPDVDGKADLVEEVMRIHGVNRIAPAPLPQTTAVGSRILTTLQNRTRAARRALAVRGMMEAVTWSFIPERHAALFGGGAPALKLSNPIAADMSDMRPSLLPGLIAAAQRNADRGFGDIALFEVSGTYQGDRPEDQRRVAGGIRRGTATLEGAGRHWAGNAASVGVFDAKADALAALEAAGAPVDKLTIEAGGPDWYHPGRSGTIRLGPKNLLGTFGEFHPDTLEALDAAGPICGFEVYLDALPEPKAKATRTKPRLDLSPFQAVKRDFAFVVDRSVAAGALTRAVAAADKKLIAGVSVFDVFEGAALGAGKKSVAIEVAIQPQERTLTDEDFEALSARIVANVEKQTGGVLRG</sequence>
<feature type="domain" description="FDX-ACB" evidence="18">
    <location>
        <begin position="764"/>
        <end position="857"/>
    </location>
</feature>
<keyword evidence="8 15" id="KW-0547">Nucleotide-binding</keyword>
<comment type="similarity">
    <text evidence="2 15">Belongs to the phenylalanyl-tRNA synthetase beta subunit family. Type 1 subfamily.</text>
</comment>
<dbReference type="InterPro" id="IPR005121">
    <property type="entry name" value="Fdx_antiC-bd"/>
</dbReference>
<keyword evidence="9 15" id="KW-0067">ATP-binding</keyword>
<comment type="caution">
    <text evidence="20">The sequence shown here is derived from an EMBL/GenBank/DDBJ whole genome shotgun (WGS) entry which is preliminary data.</text>
</comment>
<keyword evidence="10 15" id="KW-0460">Magnesium</keyword>
<comment type="subunit">
    <text evidence="3 15">Tetramer of two alpha and two beta subunits.</text>
</comment>
<evidence type="ECO:0000256" key="13">
    <source>
        <dbReference type="ARBA" id="ARBA00023146"/>
    </source>
</evidence>
<dbReference type="InterPro" id="IPR036690">
    <property type="entry name" value="Fdx_antiC-bd_sf"/>
</dbReference>
<evidence type="ECO:0000259" key="18">
    <source>
        <dbReference type="PROSITE" id="PS51447"/>
    </source>
</evidence>
<evidence type="ECO:0000256" key="7">
    <source>
        <dbReference type="ARBA" id="ARBA00022723"/>
    </source>
</evidence>
<dbReference type="InterPro" id="IPR009061">
    <property type="entry name" value="DNA-bd_dom_put_sf"/>
</dbReference>
<dbReference type="EMBL" id="WPHG01000001">
    <property type="protein sequence ID" value="MVA96843.1"/>
    <property type="molecule type" value="Genomic_DNA"/>
</dbReference>
<dbReference type="PANTHER" id="PTHR10947:SF0">
    <property type="entry name" value="PHENYLALANINE--TRNA LIGASE BETA SUBUNIT"/>
    <property type="match status" value="1"/>
</dbReference>
<evidence type="ECO:0000256" key="15">
    <source>
        <dbReference type="HAMAP-Rule" id="MF_00283"/>
    </source>
</evidence>
<evidence type="ECO:0000256" key="16">
    <source>
        <dbReference type="PROSITE-ProRule" id="PRU00209"/>
    </source>
</evidence>
<feature type="domain" description="B5" evidence="19">
    <location>
        <begin position="453"/>
        <end position="530"/>
    </location>
</feature>
<evidence type="ECO:0000259" key="19">
    <source>
        <dbReference type="PROSITE" id="PS51483"/>
    </source>
</evidence>
<evidence type="ECO:0000313" key="21">
    <source>
        <dbReference type="Proteomes" id="UP000463224"/>
    </source>
</evidence>
<dbReference type="GO" id="GO:0009328">
    <property type="term" value="C:phenylalanine-tRNA ligase complex"/>
    <property type="evidence" value="ECO:0007669"/>
    <property type="project" value="TreeGrafter"/>
</dbReference>
<keyword evidence="12 15" id="KW-0648">Protein biosynthesis</keyword>
<evidence type="ECO:0000256" key="8">
    <source>
        <dbReference type="ARBA" id="ARBA00022741"/>
    </source>
</evidence>
<dbReference type="GO" id="GO:0000049">
    <property type="term" value="F:tRNA binding"/>
    <property type="evidence" value="ECO:0007669"/>
    <property type="project" value="UniProtKB-UniRule"/>
</dbReference>
<feature type="binding site" evidence="15">
    <location>
        <position position="518"/>
    </location>
    <ligand>
        <name>Mg(2+)</name>
        <dbReference type="ChEBI" id="CHEBI:18420"/>
        <note>shared with alpha subunit</note>
    </ligand>
</feature>
<dbReference type="SMART" id="SM00873">
    <property type="entry name" value="B3_4"/>
    <property type="match status" value="1"/>
</dbReference>
<evidence type="ECO:0000256" key="6">
    <source>
        <dbReference type="ARBA" id="ARBA00022598"/>
    </source>
</evidence>
<feature type="domain" description="TRNA-binding" evidence="17">
    <location>
        <begin position="38"/>
        <end position="148"/>
    </location>
</feature>
<accession>A0A844QFK2</accession>
<dbReference type="GO" id="GO:0004826">
    <property type="term" value="F:phenylalanine-tRNA ligase activity"/>
    <property type="evidence" value="ECO:0007669"/>
    <property type="project" value="UniProtKB-UniRule"/>
</dbReference>
<dbReference type="InterPro" id="IPR045060">
    <property type="entry name" value="Phe-tRNA-ligase_IIc_bsu"/>
</dbReference>
<keyword evidence="5 16" id="KW-0820">tRNA-binding</keyword>
<protein>
    <recommendedName>
        <fullName evidence="15">Phenylalanine--tRNA ligase beta subunit</fullName>
        <ecNumber evidence="15">6.1.1.20</ecNumber>
    </recommendedName>
    <alternativeName>
        <fullName evidence="15">Phenylalanyl-tRNA synthetase beta subunit</fullName>
        <shortName evidence="15">PheRS</shortName>
    </alternativeName>
</protein>
<evidence type="ECO:0000256" key="4">
    <source>
        <dbReference type="ARBA" id="ARBA00022490"/>
    </source>
</evidence>
<dbReference type="Pfam" id="PF17759">
    <property type="entry name" value="tRNA_synthFbeta"/>
    <property type="match status" value="1"/>
</dbReference>
<name>A0A844QFK2_9HYPH</name>
<dbReference type="HAMAP" id="MF_00283">
    <property type="entry name" value="Phe_tRNA_synth_beta1"/>
    <property type="match status" value="1"/>
</dbReference>
<evidence type="ECO:0000256" key="11">
    <source>
        <dbReference type="ARBA" id="ARBA00022884"/>
    </source>
</evidence>